<reference evidence="2" key="2">
    <citation type="journal article" date="2022" name="Nat. Biotechnol.">
        <title>Carbon-negative production of acetone and isopropanol by gas fermentation at industrial pilot scale.</title>
        <authorList>
            <person name="Liew F.E."/>
            <person name="Nogle R."/>
            <person name="Abdalla T."/>
            <person name="Rasor B.J."/>
            <person name="Canter C."/>
            <person name="Jensen R.O."/>
            <person name="Wang L."/>
            <person name="Strutz J."/>
            <person name="Chirania P."/>
            <person name="De Tissera S."/>
            <person name="Mueller A.P."/>
            <person name="Ruan Z."/>
            <person name="Gao A."/>
            <person name="Tran L."/>
            <person name="Engle N.L."/>
            <person name="Bromley J.C."/>
            <person name="Daniell J."/>
            <person name="Conrado R."/>
            <person name="Tschaplinski T.J."/>
            <person name="Giannone R.J."/>
            <person name="Hettich R.L."/>
            <person name="Karim A.S."/>
            <person name="Simpson S.D."/>
            <person name="Brown S.D."/>
            <person name="Leang C."/>
            <person name="Jewett M.C."/>
            <person name="Kopke M."/>
        </authorList>
    </citation>
    <scope>NUCLEOTIDE SEQUENCE</scope>
    <source>
        <strain evidence="2">DJ080</strain>
    </source>
</reference>
<dbReference type="EMBL" id="JABSWW010000001">
    <property type="protein sequence ID" value="NRT91902.1"/>
    <property type="molecule type" value="Genomic_DNA"/>
</dbReference>
<keyword evidence="1" id="KW-1133">Transmembrane helix</keyword>
<name>A0AAX0BAA4_CLOBE</name>
<keyword evidence="1" id="KW-0812">Transmembrane</keyword>
<accession>A0AAX0BAA4</accession>
<dbReference type="AlphaFoldDB" id="A0AAX0BAA4"/>
<evidence type="ECO:0000256" key="1">
    <source>
        <dbReference type="SAM" id="Phobius"/>
    </source>
</evidence>
<feature type="transmembrane region" description="Helical" evidence="1">
    <location>
        <begin position="23"/>
        <end position="44"/>
    </location>
</feature>
<protein>
    <submittedName>
        <fullName evidence="2">ABC-type polysaccharide transport system permease subunit</fullName>
    </submittedName>
</protein>
<keyword evidence="1" id="KW-0472">Membrane</keyword>
<sequence length="57" mass="6189">MNLPTSEILPTYVYKMGLLNGDYSFSTAVGLFNSVINIVVLIVVNSIVKKLNEGEGI</sequence>
<dbReference type="Proteomes" id="UP001193748">
    <property type="component" value="Unassembled WGS sequence"/>
</dbReference>
<organism evidence="2 3">
    <name type="scientific">Clostridium beijerinckii</name>
    <name type="common">Clostridium MP</name>
    <dbReference type="NCBI Taxonomy" id="1520"/>
    <lineage>
        <taxon>Bacteria</taxon>
        <taxon>Bacillati</taxon>
        <taxon>Bacillota</taxon>
        <taxon>Clostridia</taxon>
        <taxon>Eubacteriales</taxon>
        <taxon>Clostridiaceae</taxon>
        <taxon>Clostridium</taxon>
    </lineage>
</organism>
<comment type="caution">
    <text evidence="2">The sequence shown here is derived from an EMBL/GenBank/DDBJ whole genome shotgun (WGS) entry which is preliminary data.</text>
</comment>
<reference evidence="2" key="1">
    <citation type="submission" date="2020-05" db="EMBL/GenBank/DDBJ databases">
        <authorList>
            <person name="Brown S."/>
            <person name="Huntemann M."/>
            <person name="Clum A."/>
            <person name="Spunde A."/>
            <person name="Palaniappan K."/>
            <person name="Ritter S."/>
            <person name="Mikhailova N."/>
            <person name="Chen I.-M."/>
            <person name="Stamatis D."/>
            <person name="Reddy T."/>
            <person name="O'Malley R."/>
            <person name="Daum C."/>
            <person name="Shapiro N."/>
            <person name="Ivanova N."/>
            <person name="Kyrpides N."/>
            <person name="Woyke T."/>
        </authorList>
    </citation>
    <scope>NUCLEOTIDE SEQUENCE</scope>
    <source>
        <strain evidence="2">DJ080</strain>
    </source>
</reference>
<evidence type="ECO:0000313" key="2">
    <source>
        <dbReference type="EMBL" id="NRT91902.1"/>
    </source>
</evidence>
<evidence type="ECO:0000313" key="3">
    <source>
        <dbReference type="Proteomes" id="UP001193748"/>
    </source>
</evidence>
<proteinExistence type="predicted"/>
<gene>
    <name evidence="2" type="ORF">B0H41_005581</name>
</gene>